<gene>
    <name evidence="2" type="ORF">AVEN_172446_1</name>
</gene>
<dbReference type="AlphaFoldDB" id="A0A4Y2DZW3"/>
<comment type="caution">
    <text evidence="2">The sequence shown here is derived from an EMBL/GenBank/DDBJ whole genome shotgun (WGS) entry which is preliminary data.</text>
</comment>
<dbReference type="PANTHER" id="PTHR47331">
    <property type="entry name" value="PHD-TYPE DOMAIN-CONTAINING PROTEIN"/>
    <property type="match status" value="1"/>
</dbReference>
<proteinExistence type="predicted"/>
<evidence type="ECO:0000313" key="2">
    <source>
        <dbReference type="EMBL" id="GBM21586.1"/>
    </source>
</evidence>
<protein>
    <recommendedName>
        <fullName evidence="1">DUF5641 domain-containing protein</fullName>
    </recommendedName>
</protein>
<feature type="domain" description="DUF5641" evidence="1">
    <location>
        <begin position="76"/>
        <end position="167"/>
    </location>
</feature>
<organism evidence="2 3">
    <name type="scientific">Araneus ventricosus</name>
    <name type="common">Orbweaver spider</name>
    <name type="synonym">Epeira ventricosa</name>
    <dbReference type="NCBI Taxonomy" id="182803"/>
    <lineage>
        <taxon>Eukaryota</taxon>
        <taxon>Metazoa</taxon>
        <taxon>Ecdysozoa</taxon>
        <taxon>Arthropoda</taxon>
        <taxon>Chelicerata</taxon>
        <taxon>Arachnida</taxon>
        <taxon>Araneae</taxon>
        <taxon>Araneomorphae</taxon>
        <taxon>Entelegynae</taxon>
        <taxon>Araneoidea</taxon>
        <taxon>Araneidae</taxon>
        <taxon>Araneus</taxon>
    </lineage>
</organism>
<name>A0A4Y2DZW3_ARAVE</name>
<dbReference type="Proteomes" id="UP000499080">
    <property type="component" value="Unassembled WGS sequence"/>
</dbReference>
<evidence type="ECO:0000313" key="3">
    <source>
        <dbReference type="Proteomes" id="UP000499080"/>
    </source>
</evidence>
<dbReference type="EMBL" id="BGPR01000463">
    <property type="protein sequence ID" value="GBM21586.1"/>
    <property type="molecule type" value="Genomic_DNA"/>
</dbReference>
<reference evidence="2 3" key="1">
    <citation type="journal article" date="2019" name="Sci. Rep.">
        <title>Orb-weaving spider Araneus ventricosus genome elucidates the spidroin gene catalogue.</title>
        <authorList>
            <person name="Kono N."/>
            <person name="Nakamura H."/>
            <person name="Ohtoshi R."/>
            <person name="Moran D.A.P."/>
            <person name="Shinohara A."/>
            <person name="Yoshida Y."/>
            <person name="Fujiwara M."/>
            <person name="Mori M."/>
            <person name="Tomita M."/>
            <person name="Arakawa K."/>
        </authorList>
    </citation>
    <scope>NUCLEOTIDE SEQUENCE [LARGE SCALE GENOMIC DNA]</scope>
</reference>
<keyword evidence="3" id="KW-1185">Reference proteome</keyword>
<accession>A0A4Y2DZW3</accession>
<dbReference type="Pfam" id="PF18701">
    <property type="entry name" value="DUF5641"/>
    <property type="match status" value="1"/>
</dbReference>
<sequence>MKDLLKRVLGKAYLSHAKMMTALCDYEAIINSRPLSYVSENDTDLTPIIPSMFIQDIREWTVPDLDVADHNSLNKRIKYRQTVQKDLRDRFRSEYLGQLIQRRTCKESRPISVGDIVLVGNDNLKRIHWPLGKIIELLPGKDKEIRLIRAKTANSVLLWPVQRIYPLEVSSPTELPSKLIPQNSPKTVTISDSEHVEAETKLTRSGRKIKVPERFSL</sequence>
<dbReference type="InterPro" id="IPR040676">
    <property type="entry name" value="DUF5641"/>
</dbReference>
<evidence type="ECO:0000259" key="1">
    <source>
        <dbReference type="Pfam" id="PF18701"/>
    </source>
</evidence>
<dbReference type="OrthoDB" id="6434609at2759"/>